<reference evidence="2 3" key="1">
    <citation type="submission" date="2020-07" db="EMBL/GenBank/DDBJ databases">
        <title>Sequencing the genomes of 1000 actinobacteria strains.</title>
        <authorList>
            <person name="Klenk H.-P."/>
        </authorList>
    </citation>
    <scope>NUCLEOTIDE SEQUENCE [LARGE SCALE GENOMIC DNA]</scope>
    <source>
        <strain evidence="2 3">DSM 24552</strain>
    </source>
</reference>
<accession>A0A7Y9RXE1</accession>
<dbReference type="EMBL" id="JACCAC010000001">
    <property type="protein sequence ID" value="NYG55715.1"/>
    <property type="molecule type" value="Genomic_DNA"/>
</dbReference>
<name>A0A7Y9RXE1_9ACTN</name>
<keyword evidence="1" id="KW-0472">Membrane</keyword>
<evidence type="ECO:0000313" key="2">
    <source>
        <dbReference type="EMBL" id="NYG55715.1"/>
    </source>
</evidence>
<organism evidence="2 3">
    <name type="scientific">Nocardioides perillae</name>
    <dbReference type="NCBI Taxonomy" id="1119534"/>
    <lineage>
        <taxon>Bacteria</taxon>
        <taxon>Bacillati</taxon>
        <taxon>Actinomycetota</taxon>
        <taxon>Actinomycetes</taxon>
        <taxon>Propionibacteriales</taxon>
        <taxon>Nocardioidaceae</taxon>
        <taxon>Nocardioides</taxon>
    </lineage>
</organism>
<feature type="transmembrane region" description="Helical" evidence="1">
    <location>
        <begin position="12"/>
        <end position="38"/>
    </location>
</feature>
<proteinExistence type="predicted"/>
<gene>
    <name evidence="2" type="ORF">BJ989_002019</name>
</gene>
<sequence length="39" mass="4399">MRSQEERDEQTLLIASWTLKLGLVLGLFFAAGALYGWLT</sequence>
<evidence type="ECO:0000313" key="3">
    <source>
        <dbReference type="Proteomes" id="UP000544110"/>
    </source>
</evidence>
<keyword evidence="1" id="KW-0812">Transmembrane</keyword>
<dbReference type="Proteomes" id="UP000544110">
    <property type="component" value="Unassembled WGS sequence"/>
</dbReference>
<keyword evidence="3" id="KW-1185">Reference proteome</keyword>
<protein>
    <submittedName>
        <fullName evidence="2">Uncharacterized protein</fullName>
    </submittedName>
</protein>
<keyword evidence="1" id="KW-1133">Transmembrane helix</keyword>
<evidence type="ECO:0000256" key="1">
    <source>
        <dbReference type="SAM" id="Phobius"/>
    </source>
</evidence>
<comment type="caution">
    <text evidence="2">The sequence shown here is derived from an EMBL/GenBank/DDBJ whole genome shotgun (WGS) entry which is preliminary data.</text>
</comment>
<dbReference type="AlphaFoldDB" id="A0A7Y9RXE1"/>